<dbReference type="SUPFAM" id="SSF49265">
    <property type="entry name" value="Fibronectin type III"/>
    <property type="match status" value="1"/>
</dbReference>
<dbReference type="Proteomes" id="UP000321580">
    <property type="component" value="Unassembled WGS sequence"/>
</dbReference>
<evidence type="ECO:0000313" key="4">
    <source>
        <dbReference type="Proteomes" id="UP000321580"/>
    </source>
</evidence>
<gene>
    <name evidence="3" type="ORF">FRY97_21820</name>
</gene>
<feature type="non-terminal residue" evidence="3">
    <location>
        <position position="390"/>
    </location>
</feature>
<evidence type="ECO:0000313" key="3">
    <source>
        <dbReference type="EMBL" id="TXB56521.1"/>
    </source>
</evidence>
<comment type="caution">
    <text evidence="3">The sequence shown here is derived from an EMBL/GenBank/DDBJ whole genome shotgun (WGS) entry which is preliminary data.</text>
</comment>
<dbReference type="AlphaFoldDB" id="A0A5C6RFN2"/>
<dbReference type="RefSeq" id="WP_147169742.1">
    <property type="nucleotide sequence ID" value="NZ_VOOR01000138.1"/>
</dbReference>
<reference evidence="3 4" key="1">
    <citation type="submission" date="2019-08" db="EMBL/GenBank/DDBJ databases">
        <title>Genome of Phaeodactylibacter luteus.</title>
        <authorList>
            <person name="Bowman J.P."/>
        </authorList>
    </citation>
    <scope>NUCLEOTIDE SEQUENCE [LARGE SCALE GENOMIC DNA]</scope>
    <source>
        <strain evidence="3 4">KCTC 42180</strain>
    </source>
</reference>
<organism evidence="3 4">
    <name type="scientific">Phaeodactylibacter luteus</name>
    <dbReference type="NCBI Taxonomy" id="1564516"/>
    <lineage>
        <taxon>Bacteria</taxon>
        <taxon>Pseudomonadati</taxon>
        <taxon>Bacteroidota</taxon>
        <taxon>Saprospiria</taxon>
        <taxon>Saprospirales</taxon>
        <taxon>Haliscomenobacteraceae</taxon>
        <taxon>Phaeodactylibacter</taxon>
    </lineage>
</organism>
<feature type="chain" id="PRO_5022895478" description="Fibronectin type-III domain-containing protein" evidence="1">
    <location>
        <begin position="26"/>
        <end position="390"/>
    </location>
</feature>
<proteinExistence type="predicted"/>
<feature type="domain" description="Fibronectin type-III" evidence="2">
    <location>
        <begin position="35"/>
        <end position="129"/>
    </location>
</feature>
<protein>
    <recommendedName>
        <fullName evidence="2">Fibronectin type-III domain-containing protein</fullName>
    </recommendedName>
</protein>
<dbReference type="InterPro" id="IPR003961">
    <property type="entry name" value="FN3_dom"/>
</dbReference>
<dbReference type="InterPro" id="IPR036116">
    <property type="entry name" value="FN3_sf"/>
</dbReference>
<dbReference type="EMBL" id="VOOR01000138">
    <property type="protein sequence ID" value="TXB56521.1"/>
    <property type="molecule type" value="Genomic_DNA"/>
</dbReference>
<dbReference type="InterPro" id="IPR013783">
    <property type="entry name" value="Ig-like_fold"/>
</dbReference>
<keyword evidence="1" id="KW-0732">Signal</keyword>
<name>A0A5C6RFN2_9BACT</name>
<dbReference type="PROSITE" id="PS50853">
    <property type="entry name" value="FN3"/>
    <property type="match status" value="1"/>
</dbReference>
<dbReference type="CDD" id="cd00063">
    <property type="entry name" value="FN3"/>
    <property type="match status" value="1"/>
</dbReference>
<accession>A0A5C6RFN2</accession>
<dbReference type="OrthoDB" id="1081990at2"/>
<evidence type="ECO:0000256" key="1">
    <source>
        <dbReference type="SAM" id="SignalP"/>
    </source>
</evidence>
<evidence type="ECO:0000259" key="2">
    <source>
        <dbReference type="PROSITE" id="PS50853"/>
    </source>
</evidence>
<sequence length="390" mass="39841">MNNLTLKGRSSVLSFFLLLFGAVFGAQQASAQCTEPANVTVGYGCNGVVTISWDEVGDASTYTVDIENAMGNPVVDYVNMAETTLTITSGTLTPGEDYNFAVTANCGQSDVASETGTIDGASIQNLQPTISITNVNNPYCPSNEFSGSFEVTVNDDCGASYNVSVGGTTFFNVPAGVSITFGGLNAAVGGTVYTVNLSLANAGGCQFNTDQTGCVSSVSATQMLTPQDNLAPTAVITAAGGITVEDGLGGGVDAFEYDAPEGECGAQLVWSLGLSDDCGAEVGLANADISFTNGNAGVDAGPSFVLTQTGFDLYSLELFAAIGQNDLVITFDDENGNETTITKTITVNEERAPEIAGPVANGGTMTVQIPACQTAGIPVNFTVVATDNCD</sequence>
<keyword evidence="4" id="KW-1185">Reference proteome</keyword>
<dbReference type="Gene3D" id="2.60.40.10">
    <property type="entry name" value="Immunoglobulins"/>
    <property type="match status" value="1"/>
</dbReference>
<feature type="signal peptide" evidence="1">
    <location>
        <begin position="1"/>
        <end position="25"/>
    </location>
</feature>